<evidence type="ECO:0000313" key="3">
    <source>
        <dbReference type="EMBL" id="KAF9473452.1"/>
    </source>
</evidence>
<dbReference type="PROSITE" id="PS50837">
    <property type="entry name" value="NACHT"/>
    <property type="match status" value="1"/>
</dbReference>
<sequence length="268" mass="30087">AFHDAAERGDPPKCHPYTRVAILAEIMQWISDPNIRDKFIIWLYGPAGSGKTAICQSIAEACARNGLLVASFFFGRLAAGRNSTAQVIATLAYQLSRSIPEMEDNLFTVIEKDPTIFTRSLSTQMRALIIEPLISATFSLRPRLVVVDGIDECGPNDYAHKELLSVLGNAAEELRNIPILFLLGSRPEYQIRTAFNQTPLSYLTTSLVLDDKYKPDDDIRTYFTDEFQRIQSHLPGPRKRSWPSSRDMDILVQKASGQFIFAATVIRF</sequence>
<dbReference type="SUPFAM" id="SSF52540">
    <property type="entry name" value="P-loop containing nucleoside triphosphate hydrolases"/>
    <property type="match status" value="1"/>
</dbReference>
<keyword evidence="1" id="KW-0677">Repeat</keyword>
<reference evidence="3" key="1">
    <citation type="submission" date="2020-11" db="EMBL/GenBank/DDBJ databases">
        <authorList>
            <consortium name="DOE Joint Genome Institute"/>
            <person name="Ahrendt S."/>
            <person name="Riley R."/>
            <person name="Andreopoulos W."/>
            <person name="Labutti K."/>
            <person name="Pangilinan J."/>
            <person name="Ruiz-Duenas F.J."/>
            <person name="Barrasa J.M."/>
            <person name="Sanchez-Garcia M."/>
            <person name="Camarero S."/>
            <person name="Miyauchi S."/>
            <person name="Serrano A."/>
            <person name="Linde D."/>
            <person name="Babiker R."/>
            <person name="Drula E."/>
            <person name="Ayuso-Fernandez I."/>
            <person name="Pacheco R."/>
            <person name="Padilla G."/>
            <person name="Ferreira P."/>
            <person name="Barriuso J."/>
            <person name="Kellner H."/>
            <person name="Castanera R."/>
            <person name="Alfaro M."/>
            <person name="Ramirez L."/>
            <person name="Pisabarro A.G."/>
            <person name="Kuo A."/>
            <person name="Tritt A."/>
            <person name="Lipzen A."/>
            <person name="He G."/>
            <person name="Yan M."/>
            <person name="Ng V."/>
            <person name="Cullen D."/>
            <person name="Martin F."/>
            <person name="Rosso M.-N."/>
            <person name="Henrissat B."/>
            <person name="Hibbett D."/>
            <person name="Martinez A.T."/>
            <person name="Grigoriev I.V."/>
        </authorList>
    </citation>
    <scope>NUCLEOTIDE SEQUENCE</scope>
    <source>
        <strain evidence="3">CIRM-BRFM 674</strain>
    </source>
</reference>
<feature type="domain" description="NACHT" evidence="2">
    <location>
        <begin position="39"/>
        <end position="187"/>
    </location>
</feature>
<dbReference type="AlphaFoldDB" id="A0A9P6CP14"/>
<dbReference type="PANTHER" id="PTHR10039">
    <property type="entry name" value="AMELOGENIN"/>
    <property type="match status" value="1"/>
</dbReference>
<organism evidence="3 4">
    <name type="scientific">Pholiota conissans</name>
    <dbReference type="NCBI Taxonomy" id="109636"/>
    <lineage>
        <taxon>Eukaryota</taxon>
        <taxon>Fungi</taxon>
        <taxon>Dikarya</taxon>
        <taxon>Basidiomycota</taxon>
        <taxon>Agaricomycotina</taxon>
        <taxon>Agaricomycetes</taxon>
        <taxon>Agaricomycetidae</taxon>
        <taxon>Agaricales</taxon>
        <taxon>Agaricineae</taxon>
        <taxon>Strophariaceae</taxon>
        <taxon>Pholiota</taxon>
    </lineage>
</organism>
<dbReference type="PANTHER" id="PTHR10039:SF16">
    <property type="entry name" value="GPI INOSITOL-DEACYLASE"/>
    <property type="match status" value="1"/>
</dbReference>
<dbReference type="OrthoDB" id="5967843at2759"/>
<dbReference type="Proteomes" id="UP000807469">
    <property type="component" value="Unassembled WGS sequence"/>
</dbReference>
<dbReference type="Gene3D" id="3.40.50.300">
    <property type="entry name" value="P-loop containing nucleotide triphosphate hydrolases"/>
    <property type="match status" value="1"/>
</dbReference>
<comment type="caution">
    <text evidence="3">The sequence shown here is derived from an EMBL/GenBank/DDBJ whole genome shotgun (WGS) entry which is preliminary data.</text>
</comment>
<keyword evidence="4" id="KW-1185">Reference proteome</keyword>
<dbReference type="EMBL" id="MU155441">
    <property type="protein sequence ID" value="KAF9473452.1"/>
    <property type="molecule type" value="Genomic_DNA"/>
</dbReference>
<feature type="non-terminal residue" evidence="3">
    <location>
        <position position="1"/>
    </location>
</feature>
<dbReference type="InterPro" id="IPR007111">
    <property type="entry name" value="NACHT_NTPase"/>
</dbReference>
<gene>
    <name evidence="3" type="ORF">BDN70DRAFT_789101</name>
</gene>
<proteinExistence type="predicted"/>
<name>A0A9P6CP14_9AGAR</name>
<dbReference type="Pfam" id="PF24883">
    <property type="entry name" value="NPHP3_N"/>
    <property type="match status" value="1"/>
</dbReference>
<feature type="non-terminal residue" evidence="3">
    <location>
        <position position="268"/>
    </location>
</feature>
<dbReference type="InterPro" id="IPR056884">
    <property type="entry name" value="NPHP3-like_N"/>
</dbReference>
<accession>A0A9P6CP14</accession>
<evidence type="ECO:0000256" key="1">
    <source>
        <dbReference type="ARBA" id="ARBA00022737"/>
    </source>
</evidence>
<evidence type="ECO:0000259" key="2">
    <source>
        <dbReference type="PROSITE" id="PS50837"/>
    </source>
</evidence>
<dbReference type="InterPro" id="IPR027417">
    <property type="entry name" value="P-loop_NTPase"/>
</dbReference>
<evidence type="ECO:0000313" key="4">
    <source>
        <dbReference type="Proteomes" id="UP000807469"/>
    </source>
</evidence>
<protein>
    <recommendedName>
        <fullName evidence="2">NACHT domain-containing protein</fullName>
    </recommendedName>
</protein>